<dbReference type="OrthoDB" id="6955767at2"/>
<evidence type="ECO:0000256" key="1">
    <source>
        <dbReference type="ARBA" id="ARBA00010333"/>
    </source>
</evidence>
<dbReference type="RefSeq" id="WP_096462356.1">
    <property type="nucleotide sequence ID" value="NZ_AP014936.1"/>
</dbReference>
<evidence type="ECO:0000256" key="3">
    <source>
        <dbReference type="SAM" id="SignalP"/>
    </source>
</evidence>
<dbReference type="KEGG" id="sva:SVA_3478"/>
<protein>
    <submittedName>
        <fullName evidence="5">ABC transporter substrate-binding protein</fullName>
    </submittedName>
</protein>
<evidence type="ECO:0000256" key="2">
    <source>
        <dbReference type="ARBA" id="ARBA00022729"/>
    </source>
</evidence>
<dbReference type="InterPro" id="IPR001638">
    <property type="entry name" value="Solute-binding_3/MltF_N"/>
</dbReference>
<dbReference type="PROSITE" id="PS51257">
    <property type="entry name" value="PROKAR_LIPOPROTEIN"/>
    <property type="match status" value="1"/>
</dbReference>
<sequence length="257" mass="26849">MARSLLFMTLGAVLIGCAGSHAAEPKQTLAPSGALRVGLYRGGPTSVIPGATPEETKGVGYDLGKELARRLGARFEPAVYASPGALIAAGKSGEWDVAFLAVDAEREKILSFTAPFLFVEHGYLVPAGSSIMKMEEIDRPGTRVGAPQGGSINAVLKRVLRSATVMNSAGLAGGVEMMKAGKVDAFAANKANLYQMSDKLPGSRVLPGHLDLDRIAIAIPKGREAGLDYLTAFIRSAKAEGRVQAAMTRAGLRGARE</sequence>
<organism evidence="5 6">
    <name type="scientific">Sulfurifustis variabilis</name>
    <dbReference type="NCBI Taxonomy" id="1675686"/>
    <lineage>
        <taxon>Bacteria</taxon>
        <taxon>Pseudomonadati</taxon>
        <taxon>Pseudomonadota</taxon>
        <taxon>Gammaproteobacteria</taxon>
        <taxon>Acidiferrobacterales</taxon>
        <taxon>Acidiferrobacteraceae</taxon>
        <taxon>Sulfurifustis</taxon>
    </lineage>
</organism>
<evidence type="ECO:0000313" key="5">
    <source>
        <dbReference type="EMBL" id="BAU50014.1"/>
    </source>
</evidence>
<dbReference type="AlphaFoldDB" id="A0A1B4VBS3"/>
<feature type="signal peptide" evidence="3">
    <location>
        <begin position="1"/>
        <end position="22"/>
    </location>
</feature>
<name>A0A1B4VBS3_9GAMM</name>
<reference evidence="5 6" key="1">
    <citation type="submission" date="2015-08" db="EMBL/GenBank/DDBJ databases">
        <title>Complete genome sequence of Sulfurifustis variabilis.</title>
        <authorList>
            <person name="Miura A."/>
            <person name="Kojima H."/>
            <person name="Fukui M."/>
        </authorList>
    </citation>
    <scope>NUCLEOTIDE SEQUENCE [LARGE SCALE GENOMIC DNA]</scope>
    <source>
        <strain evidence="6">skN76</strain>
    </source>
</reference>
<proteinExistence type="inferred from homology"/>
<dbReference type="PANTHER" id="PTHR35936:SF17">
    <property type="entry name" value="ARGININE-BINDING EXTRACELLULAR PROTEIN ARTP"/>
    <property type="match status" value="1"/>
</dbReference>
<dbReference type="EMBL" id="AP014936">
    <property type="protein sequence ID" value="BAU50014.1"/>
    <property type="molecule type" value="Genomic_DNA"/>
</dbReference>
<dbReference type="Gene3D" id="3.40.190.10">
    <property type="entry name" value="Periplasmic binding protein-like II"/>
    <property type="match status" value="2"/>
</dbReference>
<evidence type="ECO:0000313" key="6">
    <source>
        <dbReference type="Proteomes" id="UP000218899"/>
    </source>
</evidence>
<feature type="domain" description="Solute-binding protein family 3/N-terminal" evidence="4">
    <location>
        <begin position="34"/>
        <end position="254"/>
    </location>
</feature>
<gene>
    <name evidence="5" type="ORF">SVA_3478</name>
</gene>
<dbReference type="Pfam" id="PF00497">
    <property type="entry name" value="SBP_bac_3"/>
    <property type="match status" value="1"/>
</dbReference>
<dbReference type="SMART" id="SM00062">
    <property type="entry name" value="PBPb"/>
    <property type="match status" value="1"/>
</dbReference>
<dbReference type="SUPFAM" id="SSF53850">
    <property type="entry name" value="Periplasmic binding protein-like II"/>
    <property type="match status" value="1"/>
</dbReference>
<dbReference type="PANTHER" id="PTHR35936">
    <property type="entry name" value="MEMBRANE-BOUND LYTIC MUREIN TRANSGLYCOSYLASE F"/>
    <property type="match status" value="1"/>
</dbReference>
<feature type="chain" id="PRO_5008571312" evidence="3">
    <location>
        <begin position="23"/>
        <end position="257"/>
    </location>
</feature>
<evidence type="ECO:0000259" key="4">
    <source>
        <dbReference type="SMART" id="SM00062"/>
    </source>
</evidence>
<keyword evidence="6" id="KW-1185">Reference proteome</keyword>
<dbReference type="Proteomes" id="UP000218899">
    <property type="component" value="Chromosome"/>
</dbReference>
<keyword evidence="2 3" id="KW-0732">Signal</keyword>
<accession>A0A1B4VBS3</accession>
<comment type="similarity">
    <text evidence="1">Belongs to the bacterial solute-binding protein 3 family.</text>
</comment>